<dbReference type="PANTHER" id="PTHR43328:SF1">
    <property type="entry name" value="N-ACETYLTRANSFERASE DOMAIN-CONTAINING PROTEIN"/>
    <property type="match status" value="1"/>
</dbReference>
<comment type="caution">
    <text evidence="2">The sequence shown here is derived from an EMBL/GenBank/DDBJ whole genome shotgun (WGS) entry which is preliminary data.</text>
</comment>
<dbReference type="InterPro" id="IPR000182">
    <property type="entry name" value="GNAT_dom"/>
</dbReference>
<proteinExistence type="predicted"/>
<gene>
    <name evidence="2" type="ORF">PG994_011276</name>
</gene>
<dbReference type="EMBL" id="JAQQWL010000011">
    <property type="protein sequence ID" value="KAK8049546.1"/>
    <property type="molecule type" value="Genomic_DNA"/>
</dbReference>
<reference evidence="2 3" key="1">
    <citation type="submission" date="2023-01" db="EMBL/GenBank/DDBJ databases">
        <title>Analysis of 21 Apiospora genomes using comparative genomics revels a genus with tremendous synthesis potential of carbohydrate active enzymes and secondary metabolites.</title>
        <authorList>
            <person name="Sorensen T."/>
        </authorList>
    </citation>
    <scope>NUCLEOTIDE SEQUENCE [LARGE SCALE GENOMIC DNA]</scope>
    <source>
        <strain evidence="2 3">CBS 135458</strain>
    </source>
</reference>
<dbReference type="PROSITE" id="PS51186">
    <property type="entry name" value="GNAT"/>
    <property type="match status" value="1"/>
</dbReference>
<accession>A0ABR1TSC3</accession>
<organism evidence="2 3">
    <name type="scientific">Apiospora phragmitis</name>
    <dbReference type="NCBI Taxonomy" id="2905665"/>
    <lineage>
        <taxon>Eukaryota</taxon>
        <taxon>Fungi</taxon>
        <taxon>Dikarya</taxon>
        <taxon>Ascomycota</taxon>
        <taxon>Pezizomycotina</taxon>
        <taxon>Sordariomycetes</taxon>
        <taxon>Xylariomycetidae</taxon>
        <taxon>Amphisphaeriales</taxon>
        <taxon>Apiosporaceae</taxon>
        <taxon>Apiospora</taxon>
    </lineage>
</organism>
<keyword evidence="3" id="KW-1185">Reference proteome</keyword>
<dbReference type="PANTHER" id="PTHR43328">
    <property type="entry name" value="ACETYLTRANSFERASE-RELATED"/>
    <property type="match status" value="1"/>
</dbReference>
<dbReference type="Proteomes" id="UP001480595">
    <property type="component" value="Unassembled WGS sequence"/>
</dbReference>
<evidence type="ECO:0000313" key="2">
    <source>
        <dbReference type="EMBL" id="KAK8049546.1"/>
    </source>
</evidence>
<dbReference type="Gene3D" id="3.40.630.30">
    <property type="match status" value="1"/>
</dbReference>
<sequence>MATLQTEPASGAFPARIVTTPICYLRPYDLRDAPAASLLANDAEVVRFLRDRFPHPYTLEDSHTFIKSTLEAKPVLDFAVFATPNGGGEGEDGEGEFAGGMGLTPGRDVRSRTWELGYWIGQKFWGQGIATTAVQAFVRWAFQTFPELHRLEAEVYQMNAGSMRVLEKAGFTKDGVMRGAVCKKGVVMDAHVYGLLRDDVDGLK</sequence>
<dbReference type="InterPro" id="IPR016181">
    <property type="entry name" value="Acyl_CoA_acyltransferase"/>
</dbReference>
<evidence type="ECO:0000259" key="1">
    <source>
        <dbReference type="PROSITE" id="PS51186"/>
    </source>
</evidence>
<evidence type="ECO:0000313" key="3">
    <source>
        <dbReference type="Proteomes" id="UP001480595"/>
    </source>
</evidence>
<feature type="domain" description="N-acetyltransferase" evidence="1">
    <location>
        <begin position="28"/>
        <end position="193"/>
    </location>
</feature>
<dbReference type="SUPFAM" id="SSF55729">
    <property type="entry name" value="Acyl-CoA N-acyltransferases (Nat)"/>
    <property type="match status" value="1"/>
</dbReference>
<protein>
    <submittedName>
        <fullName evidence="2">Acetyltransferase</fullName>
    </submittedName>
</protein>
<name>A0ABR1TSC3_9PEZI</name>
<dbReference type="GeneID" id="92095748"/>
<dbReference type="Pfam" id="PF13302">
    <property type="entry name" value="Acetyltransf_3"/>
    <property type="match status" value="1"/>
</dbReference>
<dbReference type="RefSeq" id="XP_066711795.1">
    <property type="nucleotide sequence ID" value="XM_066862685.1"/>
</dbReference>